<dbReference type="RefSeq" id="WP_241688749.1">
    <property type="nucleotide sequence ID" value="NZ_BQWH01000005.1"/>
</dbReference>
<name>A0ABT4FBP3_9BACL</name>
<dbReference type="GeneID" id="95378543"/>
<accession>A0ABT4FBP3</accession>
<dbReference type="Proteomes" id="UP001527202">
    <property type="component" value="Unassembled WGS sequence"/>
</dbReference>
<sequence>MNRKKWLIGLILLCLAAGIYAVIRFNIDPTLAPEDVKLRARIVPAAEKPAEVPSQASAAYATVVEVELESTGGKALKQEGYSYKVYPYVQNGTVAAWEPAPDALGKGQKPESYTFGPDAVTMPRALEMIERLTGASTNEEEAKKAGMSGGFVYSGETFPAKVRYYAKEAGAGSGADANDGRTYILFSYHEKKWGKDVSWVKAVKVTP</sequence>
<evidence type="ECO:0008006" key="3">
    <source>
        <dbReference type="Google" id="ProtNLM"/>
    </source>
</evidence>
<evidence type="ECO:0000313" key="2">
    <source>
        <dbReference type="Proteomes" id="UP001527202"/>
    </source>
</evidence>
<evidence type="ECO:0000313" key="1">
    <source>
        <dbReference type="EMBL" id="MCY9595311.1"/>
    </source>
</evidence>
<gene>
    <name evidence="1" type="ORF">M5X16_05930</name>
</gene>
<dbReference type="EMBL" id="JAMDMJ010000007">
    <property type="protein sequence ID" value="MCY9595311.1"/>
    <property type="molecule type" value="Genomic_DNA"/>
</dbReference>
<proteinExistence type="predicted"/>
<protein>
    <recommendedName>
        <fullName evidence="3">DUF4309 domain-containing protein</fullName>
    </recommendedName>
</protein>
<reference evidence="1 2" key="1">
    <citation type="submission" date="2022-05" db="EMBL/GenBank/DDBJ databases">
        <title>Genome Sequencing of Bee-Associated Microbes.</title>
        <authorList>
            <person name="Dunlap C."/>
        </authorList>
    </citation>
    <scope>NUCLEOTIDE SEQUENCE [LARGE SCALE GENOMIC DNA]</scope>
    <source>
        <strain evidence="1 2">NRRL B-23120</strain>
    </source>
</reference>
<keyword evidence="2" id="KW-1185">Reference proteome</keyword>
<organism evidence="1 2">
    <name type="scientific">Paenibacillus chitinolyticus</name>
    <dbReference type="NCBI Taxonomy" id="79263"/>
    <lineage>
        <taxon>Bacteria</taxon>
        <taxon>Bacillati</taxon>
        <taxon>Bacillota</taxon>
        <taxon>Bacilli</taxon>
        <taxon>Bacillales</taxon>
        <taxon>Paenibacillaceae</taxon>
        <taxon>Paenibacillus</taxon>
    </lineage>
</organism>
<comment type="caution">
    <text evidence="1">The sequence shown here is derived from an EMBL/GenBank/DDBJ whole genome shotgun (WGS) entry which is preliminary data.</text>
</comment>